<organism evidence="2 3">
    <name type="scientific">Anaerosolibacter carboniphilus</name>
    <dbReference type="NCBI Taxonomy" id="1417629"/>
    <lineage>
        <taxon>Bacteria</taxon>
        <taxon>Bacillati</taxon>
        <taxon>Bacillota</taxon>
        <taxon>Clostridia</taxon>
        <taxon>Peptostreptococcales</taxon>
        <taxon>Thermotaleaceae</taxon>
        <taxon>Anaerosolibacter</taxon>
    </lineage>
</organism>
<dbReference type="Proteomes" id="UP000579281">
    <property type="component" value="Unassembled WGS sequence"/>
</dbReference>
<dbReference type="InterPro" id="IPR007607">
    <property type="entry name" value="BacA/B"/>
</dbReference>
<dbReference type="Pfam" id="PF04519">
    <property type="entry name" value="Bactofilin"/>
    <property type="match status" value="1"/>
</dbReference>
<comment type="similarity">
    <text evidence="1">Belongs to the bactofilin family.</text>
</comment>
<name>A0A841KPE9_9FIRM</name>
<evidence type="ECO:0000313" key="3">
    <source>
        <dbReference type="Proteomes" id="UP000579281"/>
    </source>
</evidence>
<dbReference type="AlphaFoldDB" id="A0A841KPE9"/>
<dbReference type="PANTHER" id="PTHR35024:SF4">
    <property type="entry name" value="POLYMER-FORMING CYTOSKELETAL PROTEIN"/>
    <property type="match status" value="1"/>
</dbReference>
<sequence length="135" mass="14588">MFKKSDSSVSQIERFDTLIGTNSNFEGKLTADGTIRIDGHFQGDIFAKGNVFIGEEGKVLGNITAKDIYNSGTIEGNVTALGQLKITSTGNLFGDIHVASFVVEEKAIFEGKCSMKDASQHDEKVKKLDIKKANA</sequence>
<proteinExistence type="inferred from homology"/>
<dbReference type="RefSeq" id="WP_184310137.1">
    <property type="nucleotide sequence ID" value="NZ_JACHEN010000009.1"/>
</dbReference>
<protein>
    <submittedName>
        <fullName evidence="2">Cytoskeletal protein CcmA (Bactofilin family)</fullName>
    </submittedName>
</protein>
<accession>A0A841KPE9</accession>
<evidence type="ECO:0000313" key="2">
    <source>
        <dbReference type="EMBL" id="MBB6215654.1"/>
    </source>
</evidence>
<reference evidence="2 3" key="1">
    <citation type="submission" date="2020-08" db="EMBL/GenBank/DDBJ databases">
        <title>Genomic Encyclopedia of Type Strains, Phase IV (KMG-IV): sequencing the most valuable type-strain genomes for metagenomic binning, comparative biology and taxonomic classification.</title>
        <authorList>
            <person name="Goeker M."/>
        </authorList>
    </citation>
    <scope>NUCLEOTIDE SEQUENCE [LARGE SCALE GENOMIC DNA]</scope>
    <source>
        <strain evidence="2 3">DSM 103526</strain>
    </source>
</reference>
<evidence type="ECO:0000256" key="1">
    <source>
        <dbReference type="ARBA" id="ARBA00044755"/>
    </source>
</evidence>
<gene>
    <name evidence="2" type="ORF">HNQ80_001743</name>
</gene>
<dbReference type="PANTHER" id="PTHR35024">
    <property type="entry name" value="HYPOTHETICAL CYTOSOLIC PROTEIN"/>
    <property type="match status" value="1"/>
</dbReference>
<comment type="caution">
    <text evidence="2">The sequence shown here is derived from an EMBL/GenBank/DDBJ whole genome shotgun (WGS) entry which is preliminary data.</text>
</comment>
<keyword evidence="3" id="KW-1185">Reference proteome</keyword>
<dbReference type="EMBL" id="JACHEN010000009">
    <property type="protein sequence ID" value="MBB6215654.1"/>
    <property type="molecule type" value="Genomic_DNA"/>
</dbReference>